<dbReference type="Proteomes" id="UP000178690">
    <property type="component" value="Unassembled WGS sequence"/>
</dbReference>
<comment type="subunit">
    <text evidence="4">Part of the 50S ribosomal subunit.</text>
</comment>
<dbReference type="PANTHER" id="PTHR11655:SF14">
    <property type="entry name" value="LARGE RIBOSOMAL SUBUNIT PROTEIN UL6M"/>
    <property type="match status" value="1"/>
</dbReference>
<feature type="domain" description="Large ribosomal subunit protein uL6 alpha-beta" evidence="7">
    <location>
        <begin position="12"/>
        <end position="82"/>
    </location>
</feature>
<dbReference type="PRINTS" id="PR00059">
    <property type="entry name" value="RIBOSOMALL6"/>
</dbReference>
<reference evidence="8 9" key="1">
    <citation type="journal article" date="2016" name="Nat. Commun.">
        <title>Thousands of microbial genomes shed light on interconnected biogeochemical processes in an aquifer system.</title>
        <authorList>
            <person name="Anantharaman K."/>
            <person name="Brown C.T."/>
            <person name="Hug L.A."/>
            <person name="Sharon I."/>
            <person name="Castelle C.J."/>
            <person name="Probst A.J."/>
            <person name="Thomas B.C."/>
            <person name="Singh A."/>
            <person name="Wilkins M.J."/>
            <person name="Karaoz U."/>
            <person name="Brodie E.L."/>
            <person name="Williams K.H."/>
            <person name="Hubbard S.S."/>
            <person name="Banfield J.F."/>
        </authorList>
    </citation>
    <scope>NUCLEOTIDE SEQUENCE [LARGE SCALE GENOMIC DNA]</scope>
    <source>
        <strain evidence="9">RIFCSPHIGHO2_01_FULL_58_15</strain>
    </source>
</reference>
<dbReference type="GO" id="GO:0019843">
    <property type="term" value="F:rRNA binding"/>
    <property type="evidence" value="ECO:0007669"/>
    <property type="project" value="UniProtKB-UniRule"/>
</dbReference>
<dbReference type="InterPro" id="IPR002358">
    <property type="entry name" value="Ribosomal_uL6_CS"/>
</dbReference>
<evidence type="ECO:0000256" key="4">
    <source>
        <dbReference type="HAMAP-Rule" id="MF_01365"/>
    </source>
</evidence>
<dbReference type="InterPro" id="IPR000702">
    <property type="entry name" value="Ribosomal_uL6-like"/>
</dbReference>
<dbReference type="FunFam" id="3.90.930.12:FF:000001">
    <property type="entry name" value="50S ribosomal protein L6"/>
    <property type="match status" value="1"/>
</dbReference>
<name>A0A1G2PMB0_TERXR</name>
<evidence type="ECO:0000256" key="6">
    <source>
        <dbReference type="RuleBase" id="RU003870"/>
    </source>
</evidence>
<dbReference type="PIRSF" id="PIRSF002162">
    <property type="entry name" value="Ribosomal_L6"/>
    <property type="match status" value="1"/>
</dbReference>
<dbReference type="InterPro" id="IPR036789">
    <property type="entry name" value="Ribosomal_uL6-like_a/b-dom_sf"/>
</dbReference>
<keyword evidence="4 6" id="KW-0699">rRNA-binding</keyword>
<evidence type="ECO:0000256" key="3">
    <source>
        <dbReference type="ARBA" id="ARBA00023274"/>
    </source>
</evidence>
<dbReference type="InterPro" id="IPR019906">
    <property type="entry name" value="Ribosomal_uL6_bac-type"/>
</dbReference>
<keyword evidence="3 4" id="KW-0687">Ribonucleoprotein</keyword>
<evidence type="ECO:0000256" key="5">
    <source>
        <dbReference type="RuleBase" id="RU003869"/>
    </source>
</evidence>
<comment type="similarity">
    <text evidence="1 4 5">Belongs to the universal ribosomal protein uL6 family.</text>
</comment>
<dbReference type="InterPro" id="IPR020040">
    <property type="entry name" value="Ribosomal_uL6_a/b-dom"/>
</dbReference>
<dbReference type="HAMAP" id="MF_01365_B">
    <property type="entry name" value="Ribosomal_uL6_B"/>
    <property type="match status" value="1"/>
</dbReference>
<keyword evidence="4 6" id="KW-0694">RNA-binding</keyword>
<dbReference type="EMBL" id="MHST01000009">
    <property type="protein sequence ID" value="OHA49468.1"/>
    <property type="molecule type" value="Genomic_DNA"/>
</dbReference>
<accession>A0A1G2PMB0</accession>
<dbReference type="PROSITE" id="PS00525">
    <property type="entry name" value="RIBOSOMAL_L6_1"/>
    <property type="match status" value="1"/>
</dbReference>
<dbReference type="GO" id="GO:0002181">
    <property type="term" value="P:cytoplasmic translation"/>
    <property type="evidence" value="ECO:0007669"/>
    <property type="project" value="TreeGrafter"/>
</dbReference>
<sequence>MSRIGKQPIFLPEGVEADVQERAVRVSGKLGTLTIELPEAVAVEREDRRLQVTPRRETKQTPALWGLTRALLANAVRGVSEGFAVRLILEGIGYRVTLEGDTLVLTLGFSHPIRVSAPEGIRFAVEKNVITVSGFDKQQVGNVAASIRAFRKPEPYKGKGIRREGEIVRRKAGKKAAALAK</sequence>
<dbReference type="Pfam" id="PF00347">
    <property type="entry name" value="Ribosomal_L6"/>
    <property type="match status" value="2"/>
</dbReference>
<evidence type="ECO:0000256" key="1">
    <source>
        <dbReference type="ARBA" id="ARBA00009356"/>
    </source>
</evidence>
<evidence type="ECO:0000313" key="8">
    <source>
        <dbReference type="EMBL" id="OHA49468.1"/>
    </source>
</evidence>
<evidence type="ECO:0000256" key="2">
    <source>
        <dbReference type="ARBA" id="ARBA00022980"/>
    </source>
</evidence>
<evidence type="ECO:0000313" key="9">
    <source>
        <dbReference type="Proteomes" id="UP000178690"/>
    </source>
</evidence>
<dbReference type="Gene3D" id="3.90.930.12">
    <property type="entry name" value="Ribosomal protein L6, alpha-beta domain"/>
    <property type="match status" value="2"/>
</dbReference>
<feature type="domain" description="Large ribosomal subunit protein uL6 alpha-beta" evidence="7">
    <location>
        <begin position="91"/>
        <end position="162"/>
    </location>
</feature>
<evidence type="ECO:0000259" key="7">
    <source>
        <dbReference type="Pfam" id="PF00347"/>
    </source>
</evidence>
<dbReference type="STRING" id="1802363.A2682_00375"/>
<gene>
    <name evidence="4" type="primary">rplF</name>
    <name evidence="8" type="ORF">A2682_00375</name>
</gene>
<comment type="function">
    <text evidence="4 6">This protein binds to the 23S rRNA, and is important in its secondary structure. It is located near the subunit interface in the base of the L7/L12 stalk, and near the tRNA binding site of the peptidyltransferase center.</text>
</comment>
<keyword evidence="2 4" id="KW-0689">Ribosomal protein</keyword>
<dbReference type="GO" id="GO:0003735">
    <property type="term" value="F:structural constituent of ribosome"/>
    <property type="evidence" value="ECO:0007669"/>
    <property type="project" value="UniProtKB-UniRule"/>
</dbReference>
<proteinExistence type="inferred from homology"/>
<protein>
    <recommendedName>
        <fullName evidence="4">Large ribosomal subunit protein uL6</fullName>
    </recommendedName>
</protein>
<organism evidence="8 9">
    <name type="scientific">Terrybacteria sp. (strain RIFCSPHIGHO2_01_FULL_58_15)</name>
    <dbReference type="NCBI Taxonomy" id="1802363"/>
    <lineage>
        <taxon>Bacteria</taxon>
        <taxon>Candidatus Terryibacteriota</taxon>
    </lineage>
</organism>
<dbReference type="SUPFAM" id="SSF56053">
    <property type="entry name" value="Ribosomal protein L6"/>
    <property type="match status" value="2"/>
</dbReference>
<dbReference type="GO" id="GO:0022625">
    <property type="term" value="C:cytosolic large ribosomal subunit"/>
    <property type="evidence" value="ECO:0007669"/>
    <property type="project" value="UniProtKB-UniRule"/>
</dbReference>
<dbReference type="PANTHER" id="PTHR11655">
    <property type="entry name" value="60S/50S RIBOSOMAL PROTEIN L6/L9"/>
    <property type="match status" value="1"/>
</dbReference>
<dbReference type="NCBIfam" id="TIGR03654">
    <property type="entry name" value="L6_bact"/>
    <property type="match status" value="1"/>
</dbReference>
<comment type="caution">
    <text evidence="8">The sequence shown here is derived from an EMBL/GenBank/DDBJ whole genome shotgun (WGS) entry which is preliminary data.</text>
</comment>
<dbReference type="AlphaFoldDB" id="A0A1G2PMB0"/>